<feature type="transmembrane region" description="Helical" evidence="8">
    <location>
        <begin position="337"/>
        <end position="356"/>
    </location>
</feature>
<dbReference type="Gene3D" id="1.20.1070.10">
    <property type="entry name" value="Rhodopsin 7-helix transmembrane proteins"/>
    <property type="match status" value="1"/>
</dbReference>
<evidence type="ECO:0000313" key="11">
    <source>
        <dbReference type="Proteomes" id="UP000271974"/>
    </source>
</evidence>
<keyword evidence="3 8" id="KW-0812">Transmembrane</keyword>
<evidence type="ECO:0000313" key="10">
    <source>
        <dbReference type="EMBL" id="RUS78802.1"/>
    </source>
</evidence>
<keyword evidence="11" id="KW-1185">Reference proteome</keyword>
<comment type="subcellular location">
    <subcellularLocation>
        <location evidence="1">Cell membrane</location>
        <topology evidence="1">Multi-pass membrane protein</topology>
    </subcellularLocation>
</comment>
<keyword evidence="4 8" id="KW-1133">Transmembrane helix</keyword>
<feature type="region of interest" description="Disordered" evidence="7">
    <location>
        <begin position="273"/>
        <end position="293"/>
    </location>
</feature>
<evidence type="ECO:0000256" key="5">
    <source>
        <dbReference type="ARBA" id="ARBA00023136"/>
    </source>
</evidence>
<dbReference type="GO" id="GO:0032870">
    <property type="term" value="P:cellular response to hormone stimulus"/>
    <property type="evidence" value="ECO:0007669"/>
    <property type="project" value="TreeGrafter"/>
</dbReference>
<organism evidence="10 11">
    <name type="scientific">Elysia chlorotica</name>
    <name type="common">Eastern emerald elysia</name>
    <name type="synonym">Sea slug</name>
    <dbReference type="NCBI Taxonomy" id="188477"/>
    <lineage>
        <taxon>Eukaryota</taxon>
        <taxon>Metazoa</taxon>
        <taxon>Spiralia</taxon>
        <taxon>Lophotrochozoa</taxon>
        <taxon>Mollusca</taxon>
        <taxon>Gastropoda</taxon>
        <taxon>Heterobranchia</taxon>
        <taxon>Euthyneura</taxon>
        <taxon>Panpulmonata</taxon>
        <taxon>Sacoglossa</taxon>
        <taxon>Placobranchoidea</taxon>
        <taxon>Plakobranchidae</taxon>
        <taxon>Elysia</taxon>
    </lineage>
</organism>
<dbReference type="SUPFAM" id="SSF81321">
    <property type="entry name" value="Family A G protein-coupled receptor-like"/>
    <property type="match status" value="1"/>
</dbReference>
<proteinExistence type="predicted"/>
<evidence type="ECO:0000259" key="9">
    <source>
        <dbReference type="PROSITE" id="PS50262"/>
    </source>
</evidence>
<dbReference type="GO" id="GO:0005886">
    <property type="term" value="C:plasma membrane"/>
    <property type="evidence" value="ECO:0007669"/>
    <property type="project" value="UniProtKB-SubCell"/>
</dbReference>
<keyword evidence="5 8" id="KW-0472">Membrane</keyword>
<dbReference type="CDD" id="cd00637">
    <property type="entry name" value="7tm_classA_rhodopsin-like"/>
    <property type="match status" value="1"/>
</dbReference>
<dbReference type="PRINTS" id="PR00237">
    <property type="entry name" value="GPCRRHODOPSN"/>
</dbReference>
<evidence type="ECO:0000256" key="3">
    <source>
        <dbReference type="ARBA" id="ARBA00022692"/>
    </source>
</evidence>
<dbReference type="GO" id="GO:0004930">
    <property type="term" value="F:G protein-coupled receptor activity"/>
    <property type="evidence" value="ECO:0007669"/>
    <property type="project" value="InterPro"/>
</dbReference>
<evidence type="ECO:0000256" key="4">
    <source>
        <dbReference type="ARBA" id="ARBA00022989"/>
    </source>
</evidence>
<feature type="transmembrane region" description="Helical" evidence="8">
    <location>
        <begin position="28"/>
        <end position="54"/>
    </location>
</feature>
<dbReference type="InterPro" id="IPR017452">
    <property type="entry name" value="GPCR_Rhodpsn_7TM"/>
</dbReference>
<evidence type="ECO:0000256" key="7">
    <source>
        <dbReference type="SAM" id="MobiDB-lite"/>
    </source>
</evidence>
<dbReference type="GO" id="GO:0042277">
    <property type="term" value="F:peptide binding"/>
    <property type="evidence" value="ECO:0007669"/>
    <property type="project" value="TreeGrafter"/>
</dbReference>
<dbReference type="OrthoDB" id="5969463at2759"/>
<feature type="domain" description="G-protein coupled receptors family 1 profile" evidence="9">
    <location>
        <begin position="46"/>
        <end position="396"/>
    </location>
</feature>
<keyword evidence="2" id="KW-1003">Cell membrane</keyword>
<comment type="caution">
    <text evidence="10">The sequence shown here is derived from an EMBL/GenBank/DDBJ whole genome shotgun (WGS) entry which is preliminary data.</text>
</comment>
<dbReference type="PANTHER" id="PTHR24241:SF76">
    <property type="entry name" value="NEUROPEPTIDE SIFAMIDE RECEPTOR"/>
    <property type="match status" value="1"/>
</dbReference>
<reference evidence="10 11" key="1">
    <citation type="submission" date="2019-01" db="EMBL/GenBank/DDBJ databases">
        <title>A draft genome assembly of the solar-powered sea slug Elysia chlorotica.</title>
        <authorList>
            <person name="Cai H."/>
            <person name="Li Q."/>
            <person name="Fang X."/>
            <person name="Li J."/>
            <person name="Curtis N.E."/>
            <person name="Altenburger A."/>
            <person name="Shibata T."/>
            <person name="Feng M."/>
            <person name="Maeda T."/>
            <person name="Schwartz J.A."/>
            <person name="Shigenobu S."/>
            <person name="Lundholm N."/>
            <person name="Nishiyama T."/>
            <person name="Yang H."/>
            <person name="Hasebe M."/>
            <person name="Li S."/>
            <person name="Pierce S.K."/>
            <person name="Wang J."/>
        </authorList>
    </citation>
    <scope>NUCLEOTIDE SEQUENCE [LARGE SCALE GENOMIC DNA]</scope>
    <source>
        <strain evidence="10">EC2010</strain>
        <tissue evidence="10">Whole organism of an adult</tissue>
    </source>
</reference>
<accession>A0A3S0ZZ64</accession>
<gene>
    <name evidence="10" type="ORF">EGW08_013452</name>
</gene>
<feature type="transmembrane region" description="Helical" evidence="8">
    <location>
        <begin position="195"/>
        <end position="218"/>
    </location>
</feature>
<evidence type="ECO:0000256" key="8">
    <source>
        <dbReference type="SAM" id="Phobius"/>
    </source>
</evidence>
<keyword evidence="6" id="KW-0675">Receptor</keyword>
<feature type="transmembrane region" description="Helical" evidence="8">
    <location>
        <begin position="66"/>
        <end position="86"/>
    </location>
</feature>
<dbReference type="AlphaFoldDB" id="A0A3S0ZZ64"/>
<evidence type="ECO:0000256" key="6">
    <source>
        <dbReference type="ARBA" id="ARBA00023170"/>
    </source>
</evidence>
<dbReference type="STRING" id="188477.A0A3S0ZZ64"/>
<feature type="transmembrane region" description="Helical" evidence="8">
    <location>
        <begin position="106"/>
        <end position="127"/>
    </location>
</feature>
<dbReference type="InterPro" id="IPR000276">
    <property type="entry name" value="GPCR_Rhodpsn"/>
</dbReference>
<feature type="transmembrane region" description="Helical" evidence="8">
    <location>
        <begin position="147"/>
        <end position="168"/>
    </location>
</feature>
<dbReference type="EMBL" id="RQTK01000489">
    <property type="protein sequence ID" value="RUS78802.1"/>
    <property type="molecule type" value="Genomic_DNA"/>
</dbReference>
<name>A0A3S0ZZ64_ELYCH</name>
<evidence type="ECO:0000256" key="2">
    <source>
        <dbReference type="ARBA" id="ARBA00022475"/>
    </source>
</evidence>
<dbReference type="PANTHER" id="PTHR24241">
    <property type="entry name" value="NEUROPEPTIDE RECEPTOR-RELATED G-PROTEIN COUPLED RECEPTOR"/>
    <property type="match status" value="1"/>
</dbReference>
<evidence type="ECO:0000256" key="1">
    <source>
        <dbReference type="ARBA" id="ARBA00004651"/>
    </source>
</evidence>
<dbReference type="Pfam" id="PF00001">
    <property type="entry name" value="7tm_1"/>
    <property type="match status" value="1"/>
</dbReference>
<protein>
    <recommendedName>
        <fullName evidence="9">G-protein coupled receptors family 1 profile domain-containing protein</fullName>
    </recommendedName>
</protein>
<sequence>MSNVSVYNMSIVELDQYRGRLSDETATVLVPAIILFGVILIAGAVGNSLVLYVYYFKFKTSYIRTAILALALFDLITCLLCIPGEILDMRFSYNYVSPSLCKGQRLVTTAVQMASGFALVCVAKDRYHRICHPLRQQATARDAMKRILACCFLAVALAIPAALVYGIARVPTPIEGLKGLECSTSETFKRHPLRLVYNAVLCLVFVAAFVPIIIYYVLIGKRVMHQGQLLRQRRDSCISVVGCRQIRPRDSTGDNGCKPSIFASNVIVKDESSIDDITKSPPTSPSKPTKLSAGMPEFASRTRRFSMTRKGLDSQAVDASRHVSVADSSARIRKTTAMLFLISLIFVLSFLPHLALKVTQALRSSLLENLSPAATVSYNVIVRSHFFNAATNWIVYGLCSPKFRRECKVICQGVTLWTSNKNLSRASEDGI</sequence>
<dbReference type="Proteomes" id="UP000271974">
    <property type="component" value="Unassembled WGS sequence"/>
</dbReference>
<dbReference type="PROSITE" id="PS50262">
    <property type="entry name" value="G_PROTEIN_RECEP_F1_2"/>
    <property type="match status" value="1"/>
</dbReference>